<evidence type="ECO:0000256" key="6">
    <source>
        <dbReference type="SAM" id="MobiDB-lite"/>
    </source>
</evidence>
<dbReference type="OrthoDB" id="5232919at2759"/>
<comment type="caution">
    <text evidence="8">The sequence shown here is derived from an EMBL/GenBank/DDBJ whole genome shotgun (WGS) entry which is preliminary data.</text>
</comment>
<dbReference type="PANTHER" id="PTHR10625:SF17">
    <property type="entry name" value="HISTONE DEACETYLASE 8"/>
    <property type="match status" value="1"/>
</dbReference>
<evidence type="ECO:0000259" key="7">
    <source>
        <dbReference type="Pfam" id="PF00850"/>
    </source>
</evidence>
<proteinExistence type="inferred from homology"/>
<evidence type="ECO:0000256" key="3">
    <source>
        <dbReference type="ARBA" id="ARBA00022723"/>
    </source>
</evidence>
<comment type="cofactor">
    <cofactor evidence="1">
        <name>Zn(2+)</name>
        <dbReference type="ChEBI" id="CHEBI:29105"/>
    </cofactor>
</comment>
<evidence type="ECO:0000313" key="9">
    <source>
        <dbReference type="Proteomes" id="UP000326924"/>
    </source>
</evidence>
<name>A0A5J5F8J3_9PEZI</name>
<evidence type="ECO:0000256" key="2">
    <source>
        <dbReference type="ARBA" id="ARBA00005947"/>
    </source>
</evidence>
<dbReference type="EMBL" id="VXIS01000018">
    <property type="protein sequence ID" value="KAA8912981.1"/>
    <property type="molecule type" value="Genomic_DNA"/>
</dbReference>
<dbReference type="GO" id="GO:0016787">
    <property type="term" value="F:hydrolase activity"/>
    <property type="evidence" value="ECO:0007669"/>
    <property type="project" value="UniProtKB-KW"/>
</dbReference>
<dbReference type="Proteomes" id="UP000326924">
    <property type="component" value="Unassembled WGS sequence"/>
</dbReference>
<dbReference type="GO" id="GO:0046872">
    <property type="term" value="F:metal ion binding"/>
    <property type="evidence" value="ECO:0007669"/>
    <property type="project" value="UniProtKB-KW"/>
</dbReference>
<protein>
    <recommendedName>
        <fullName evidence="7">Histone deacetylase domain-containing protein</fullName>
    </recommendedName>
</protein>
<dbReference type="InParanoid" id="A0A5J5F8J3"/>
<organism evidence="8 9">
    <name type="scientific">Sphaerosporella brunnea</name>
    <dbReference type="NCBI Taxonomy" id="1250544"/>
    <lineage>
        <taxon>Eukaryota</taxon>
        <taxon>Fungi</taxon>
        <taxon>Dikarya</taxon>
        <taxon>Ascomycota</taxon>
        <taxon>Pezizomycotina</taxon>
        <taxon>Pezizomycetes</taxon>
        <taxon>Pezizales</taxon>
        <taxon>Pyronemataceae</taxon>
        <taxon>Sphaerosporella</taxon>
    </lineage>
</organism>
<feature type="domain" description="Histone deacetylase" evidence="7">
    <location>
        <begin position="27"/>
        <end position="351"/>
    </location>
</feature>
<feature type="compositionally biased region" description="Basic and acidic residues" evidence="6">
    <location>
        <begin position="375"/>
        <end position="386"/>
    </location>
</feature>
<keyword evidence="9" id="KW-1185">Reference proteome</keyword>
<evidence type="ECO:0000256" key="5">
    <source>
        <dbReference type="ARBA" id="ARBA00022833"/>
    </source>
</evidence>
<dbReference type="InterPro" id="IPR037138">
    <property type="entry name" value="His_deacetylse_dom_sf"/>
</dbReference>
<keyword evidence="4" id="KW-0378">Hydrolase</keyword>
<dbReference type="Pfam" id="PF00850">
    <property type="entry name" value="Hist_deacetyl"/>
    <property type="match status" value="1"/>
</dbReference>
<comment type="similarity">
    <text evidence="2">Belongs to the histone deacetylase family.</text>
</comment>
<dbReference type="InterPro" id="IPR023696">
    <property type="entry name" value="Ureohydrolase_dom_sf"/>
</dbReference>
<evidence type="ECO:0000256" key="4">
    <source>
        <dbReference type="ARBA" id="ARBA00022801"/>
    </source>
</evidence>
<dbReference type="SUPFAM" id="SSF52768">
    <property type="entry name" value="Arginase/deacetylase"/>
    <property type="match status" value="1"/>
</dbReference>
<dbReference type="InterPro" id="IPR023801">
    <property type="entry name" value="His_deacetylse_dom"/>
</dbReference>
<evidence type="ECO:0000256" key="1">
    <source>
        <dbReference type="ARBA" id="ARBA00001947"/>
    </source>
</evidence>
<reference evidence="8 9" key="1">
    <citation type="submission" date="2019-09" db="EMBL/GenBank/DDBJ databases">
        <title>Draft genome of the ectomycorrhizal ascomycete Sphaerosporella brunnea.</title>
        <authorList>
            <consortium name="DOE Joint Genome Institute"/>
            <person name="Benucci G.M."/>
            <person name="Marozzi G."/>
            <person name="Antonielli L."/>
            <person name="Sanchez S."/>
            <person name="Marco P."/>
            <person name="Wang X."/>
            <person name="Falini L.B."/>
            <person name="Barry K."/>
            <person name="Haridas S."/>
            <person name="Lipzen A."/>
            <person name="Labutti K."/>
            <person name="Grigoriev I.V."/>
            <person name="Murat C."/>
            <person name="Martin F."/>
            <person name="Albertini E."/>
            <person name="Donnini D."/>
            <person name="Bonito G."/>
        </authorList>
    </citation>
    <scope>NUCLEOTIDE SEQUENCE [LARGE SCALE GENOMIC DNA]</scope>
    <source>
        <strain evidence="8 9">Sb_GMNB300</strain>
    </source>
</reference>
<dbReference type="AlphaFoldDB" id="A0A5J5F8J3"/>
<accession>A0A5J5F8J3</accession>
<dbReference type="GO" id="GO:0040029">
    <property type="term" value="P:epigenetic regulation of gene expression"/>
    <property type="evidence" value="ECO:0007669"/>
    <property type="project" value="TreeGrafter"/>
</dbReference>
<sequence>MKILHNPTTLQHRTRELVGARLIDAYESPERLTSILTALHANPCYEITEVATDLDAATAAAAKVHTAEYLAHVGTIFESWLAEGMVEPDGCVLPECFPVIRLGGNKTRQPRDLAARVGYYAFDMSTGISRETYASAIASADLARRGAELLATQNDEVGGLVFSLCRPPGHHCQTNLMGGYCYLNNTAIAVRTLLDSLPNPDEQVSILDLDFHHGNGTQSIFYSQRNPCYVSIHGEDEYPYFTGSPEETGEGEGEGYNLNLPLPIEMGDFDNYRPRLHEAVAKIRSVRTRWLVVSLGFDTFVGDPVGKFQLERENYEEMGAIVGGMGLPTLVVLEGGYVVEELGNNCLAFLRGLEKGYADSVNASPKLGSEEDWEEVRPEETADEVR</sequence>
<feature type="region of interest" description="Disordered" evidence="6">
    <location>
        <begin position="360"/>
        <end position="386"/>
    </location>
</feature>
<dbReference type="PANTHER" id="PTHR10625">
    <property type="entry name" value="HISTONE DEACETYLASE HDAC1-RELATED"/>
    <property type="match status" value="1"/>
</dbReference>
<dbReference type="Gene3D" id="3.40.800.20">
    <property type="entry name" value="Histone deacetylase domain"/>
    <property type="match status" value="1"/>
</dbReference>
<keyword evidence="3" id="KW-0479">Metal-binding</keyword>
<dbReference type="InterPro" id="IPR000286">
    <property type="entry name" value="HDACs"/>
</dbReference>
<gene>
    <name evidence="8" type="ORF">FN846DRAFT_931291</name>
</gene>
<evidence type="ECO:0000313" key="8">
    <source>
        <dbReference type="EMBL" id="KAA8912981.1"/>
    </source>
</evidence>
<keyword evidence="5" id="KW-0862">Zinc</keyword>
<dbReference type="GO" id="GO:0004407">
    <property type="term" value="F:histone deacetylase activity"/>
    <property type="evidence" value="ECO:0007669"/>
    <property type="project" value="TreeGrafter"/>
</dbReference>
<dbReference type="PRINTS" id="PR01270">
    <property type="entry name" value="HDASUPER"/>
</dbReference>